<dbReference type="EMBL" id="FNLO01000010">
    <property type="protein sequence ID" value="SDV49985.1"/>
    <property type="molecule type" value="Genomic_DNA"/>
</dbReference>
<dbReference type="NCBIfam" id="TIGR00305">
    <property type="entry name" value="putative toxin-antitoxin system toxin component, PIN family"/>
    <property type="match status" value="1"/>
</dbReference>
<proteinExistence type="predicted"/>
<gene>
    <name evidence="2" type="ORF">SAMN05216551_11027</name>
</gene>
<dbReference type="InterPro" id="IPR029060">
    <property type="entry name" value="PIN-like_dom_sf"/>
</dbReference>
<dbReference type="AlphaFoldDB" id="A0A1H2PSI1"/>
<dbReference type="OrthoDB" id="9802272at2"/>
<keyword evidence="3" id="KW-1185">Reference proteome</keyword>
<protein>
    <submittedName>
        <fullName evidence="2">Putative toxin-antitoxin system toxin component, PIN family</fullName>
    </submittedName>
</protein>
<dbReference type="Pfam" id="PF13470">
    <property type="entry name" value="PIN_3"/>
    <property type="match status" value="1"/>
</dbReference>
<dbReference type="STRING" id="1770053.SAMN05216551_11027"/>
<feature type="domain" description="PIN" evidence="1">
    <location>
        <begin position="6"/>
        <end position="120"/>
    </location>
</feature>
<evidence type="ECO:0000313" key="2">
    <source>
        <dbReference type="EMBL" id="SDV49985.1"/>
    </source>
</evidence>
<organism evidence="2 3">
    <name type="scientific">Chitinasiproducens palmae</name>
    <dbReference type="NCBI Taxonomy" id="1770053"/>
    <lineage>
        <taxon>Bacteria</taxon>
        <taxon>Pseudomonadati</taxon>
        <taxon>Pseudomonadota</taxon>
        <taxon>Betaproteobacteria</taxon>
        <taxon>Burkholderiales</taxon>
        <taxon>Burkholderiaceae</taxon>
        <taxon>Chitinasiproducens</taxon>
    </lineage>
</organism>
<dbReference type="SUPFAM" id="SSF88723">
    <property type="entry name" value="PIN domain-like"/>
    <property type="match status" value="1"/>
</dbReference>
<dbReference type="RefSeq" id="WP_091910614.1">
    <property type="nucleotide sequence ID" value="NZ_FNLO01000010.1"/>
</dbReference>
<dbReference type="Proteomes" id="UP000243719">
    <property type="component" value="Unassembled WGS sequence"/>
</dbReference>
<reference evidence="3" key="1">
    <citation type="submission" date="2016-09" db="EMBL/GenBank/DDBJ databases">
        <authorList>
            <person name="Varghese N."/>
            <person name="Submissions S."/>
        </authorList>
    </citation>
    <scope>NUCLEOTIDE SEQUENCE [LARGE SCALE GENOMIC DNA]</scope>
    <source>
        <strain evidence="3">JS23</strain>
    </source>
</reference>
<dbReference type="InterPro" id="IPR002850">
    <property type="entry name" value="PIN_toxin-like"/>
</dbReference>
<evidence type="ECO:0000313" key="3">
    <source>
        <dbReference type="Proteomes" id="UP000243719"/>
    </source>
</evidence>
<name>A0A1H2PSI1_9BURK</name>
<dbReference type="PANTHER" id="PTHR34610">
    <property type="entry name" value="SSL7007 PROTEIN"/>
    <property type="match status" value="1"/>
</dbReference>
<accession>A0A1H2PSI1</accession>
<sequence>MTEATRVILDSNVWLDLVLFDDPPSRPLLTALEGGQLVALIDAACFDELRRVLQYPQFARFGPDWAPRLARVEALTERFEQNAPSGRALTLPRCTDRDDQKFLSLACDSQAEWLLSRDRAVLKLAGRVRSRFGFAIATPQRFLAAWAAPRANEDTEASAAAA</sequence>
<dbReference type="InterPro" id="IPR002716">
    <property type="entry name" value="PIN_dom"/>
</dbReference>
<evidence type="ECO:0000259" key="1">
    <source>
        <dbReference type="Pfam" id="PF13470"/>
    </source>
</evidence>
<dbReference type="PANTHER" id="PTHR34610:SF3">
    <property type="entry name" value="SSL7007 PROTEIN"/>
    <property type="match status" value="1"/>
</dbReference>